<dbReference type="Pfam" id="PF08530">
    <property type="entry name" value="PepX_C"/>
    <property type="match status" value="1"/>
</dbReference>
<evidence type="ECO:0000313" key="5">
    <source>
        <dbReference type="Proteomes" id="UP001156670"/>
    </source>
</evidence>
<evidence type="ECO:0000256" key="2">
    <source>
        <dbReference type="SAM" id="SignalP"/>
    </source>
</evidence>
<proteinExistence type="predicted"/>
<dbReference type="Proteomes" id="UP001156670">
    <property type="component" value="Unassembled WGS sequence"/>
</dbReference>
<dbReference type="Gene3D" id="3.40.50.1820">
    <property type="entry name" value="alpha/beta hydrolase"/>
    <property type="match status" value="1"/>
</dbReference>
<dbReference type="NCBIfam" id="TIGR00976">
    <property type="entry name" value="CocE_NonD"/>
    <property type="match status" value="1"/>
</dbReference>
<dbReference type="SUPFAM" id="SSF53474">
    <property type="entry name" value="alpha/beta-Hydrolases"/>
    <property type="match status" value="1"/>
</dbReference>
<dbReference type="InterPro" id="IPR013736">
    <property type="entry name" value="Xaa-Pro_dipept_C"/>
</dbReference>
<dbReference type="InterPro" id="IPR050585">
    <property type="entry name" value="Xaa-Pro_dipeptidyl-ppase/CocE"/>
</dbReference>
<dbReference type="SMART" id="SM00939">
    <property type="entry name" value="PepX_C"/>
    <property type="match status" value="1"/>
</dbReference>
<evidence type="ECO:0000259" key="3">
    <source>
        <dbReference type="SMART" id="SM00939"/>
    </source>
</evidence>
<dbReference type="InterPro" id="IPR005674">
    <property type="entry name" value="CocE/Ser_esterase"/>
</dbReference>
<dbReference type="PANTHER" id="PTHR43056:SF10">
    <property type="entry name" value="COCE_NOND FAMILY, PUTATIVE (AFU_ORTHOLOGUE AFUA_7G00600)-RELATED"/>
    <property type="match status" value="1"/>
</dbReference>
<organism evidence="4 5">
    <name type="scientific">Dyella acidisoli</name>
    <dbReference type="NCBI Taxonomy" id="1867834"/>
    <lineage>
        <taxon>Bacteria</taxon>
        <taxon>Pseudomonadati</taxon>
        <taxon>Pseudomonadota</taxon>
        <taxon>Gammaproteobacteria</taxon>
        <taxon>Lysobacterales</taxon>
        <taxon>Rhodanobacteraceae</taxon>
        <taxon>Dyella</taxon>
    </lineage>
</organism>
<dbReference type="InterPro" id="IPR029058">
    <property type="entry name" value="AB_hydrolase_fold"/>
</dbReference>
<keyword evidence="2" id="KW-0732">Signal</keyword>
<keyword evidence="1" id="KW-0378">Hydrolase</keyword>
<keyword evidence="5" id="KW-1185">Reference proteome</keyword>
<evidence type="ECO:0000256" key="1">
    <source>
        <dbReference type="ARBA" id="ARBA00022801"/>
    </source>
</evidence>
<name>A0ABQ5XL12_9GAMM</name>
<feature type="signal peptide" evidence="2">
    <location>
        <begin position="1"/>
        <end position="24"/>
    </location>
</feature>
<feature type="domain" description="Xaa-Pro dipeptidyl-peptidase C-terminal" evidence="3">
    <location>
        <begin position="370"/>
        <end position="634"/>
    </location>
</feature>
<evidence type="ECO:0000313" key="4">
    <source>
        <dbReference type="EMBL" id="GLQ91891.1"/>
    </source>
</evidence>
<dbReference type="PANTHER" id="PTHR43056">
    <property type="entry name" value="PEPTIDASE S9 PROLYL OLIGOPEPTIDASE"/>
    <property type="match status" value="1"/>
</dbReference>
<accession>A0ABQ5XL12</accession>
<sequence length="641" mass="71672">MHPIRSLFSCAALAMGLMAAGVHAQTASMTPDIPPNFTAPTNANDYIKRVVMVPMRDGVKLHTVIVIPKGANNAPILLTRTPYNADGRTERTNSSHMLDLLPQGDEVFVKAGYIRVFQDIRGKYGSEGTYVMTLPLRGPLNHGKVDESTDAYDTIAWLSKNIPESNGKVGMLGSSYEGFTVVMALVDPHPALKVAAPESPMVDGWMGDDWFHYGAFRQTNFDYITAQTTVRAKGYIIPRQGHDDYGNFLRAGSAGDYARHHGLDGLPFWRKIHENAAYTQFWSAQALDKTMAQQPLKVPTMWIQGLWDQEDMYGAIHSYEAMEPKDSSNTMNYLVMGPWRHSQVNYDGSELGPMKWDGDTALQFRRDVLLPFFNQYLKDGAPKADTPPVLIYNTGENHWDRFTHWPLSCDQGCDATAKPLYLLANGRVSFDAPKAGDANYDEYVSDPAKPVPYQPRPVVGSDHEAWTRWLLNDQRFVDDRPDVLTYVSETLNSPVRVSGAPQVNLVASTSGTDSDWVVKIIDVYPDTVPSNPGMGGYELPISLDIFRGRYRTSFEHPQAIEANTPLAYSFRLPTVNHVFEPGHRIMVQVQSSLFPLYDRNPQTFVPNIFDAKSSDYVKATQRVWHTPEHASFVSLPVVSVQ</sequence>
<dbReference type="SUPFAM" id="SSF49785">
    <property type="entry name" value="Galactose-binding domain-like"/>
    <property type="match status" value="1"/>
</dbReference>
<gene>
    <name evidence="4" type="primary">gaa_1</name>
    <name evidence="4" type="ORF">GCM10007901_08410</name>
</gene>
<comment type="caution">
    <text evidence="4">The sequence shown here is derived from an EMBL/GenBank/DDBJ whole genome shotgun (WGS) entry which is preliminary data.</text>
</comment>
<dbReference type="InterPro" id="IPR008979">
    <property type="entry name" value="Galactose-bd-like_sf"/>
</dbReference>
<dbReference type="Gene3D" id="2.60.120.260">
    <property type="entry name" value="Galactose-binding domain-like"/>
    <property type="match status" value="1"/>
</dbReference>
<dbReference type="EMBL" id="BSOB01000006">
    <property type="protein sequence ID" value="GLQ91891.1"/>
    <property type="molecule type" value="Genomic_DNA"/>
</dbReference>
<feature type="chain" id="PRO_5045045964" evidence="2">
    <location>
        <begin position="25"/>
        <end position="641"/>
    </location>
</feature>
<dbReference type="InterPro" id="IPR000383">
    <property type="entry name" value="Xaa-Pro-like_dom"/>
</dbReference>
<dbReference type="Pfam" id="PF02129">
    <property type="entry name" value="Peptidase_S15"/>
    <property type="match status" value="1"/>
</dbReference>
<reference evidence="5" key="1">
    <citation type="journal article" date="2019" name="Int. J. Syst. Evol. Microbiol.">
        <title>The Global Catalogue of Microorganisms (GCM) 10K type strain sequencing project: providing services to taxonomists for standard genome sequencing and annotation.</title>
        <authorList>
            <consortium name="The Broad Institute Genomics Platform"/>
            <consortium name="The Broad Institute Genome Sequencing Center for Infectious Disease"/>
            <person name="Wu L."/>
            <person name="Ma J."/>
        </authorList>
    </citation>
    <scope>NUCLEOTIDE SEQUENCE [LARGE SCALE GENOMIC DNA]</scope>
    <source>
        <strain evidence="5">NBRC 111980</strain>
    </source>
</reference>
<protein>
    <submittedName>
        <fullName evidence="4">Glutaryl-7-ACA acylase</fullName>
    </submittedName>
</protein>
<dbReference type="Gene3D" id="1.10.3020.10">
    <property type="entry name" value="alpha-amino acid ester hydrolase ( Helical cap domain)"/>
    <property type="match status" value="1"/>
</dbReference>